<protein>
    <recommendedName>
        <fullName evidence="3">Extensin</fullName>
    </recommendedName>
</protein>
<reference evidence="1 2" key="1">
    <citation type="submission" date="2011-08" db="EMBL/GenBank/DDBJ databases">
        <authorList>
            <person name="Lin Y."/>
            <person name="Hao X."/>
            <person name="Johnstone L."/>
            <person name="Miller S.J."/>
            <person name="Wei G."/>
            <person name="Rensing C."/>
        </authorList>
    </citation>
    <scope>NUCLEOTIDE SEQUENCE [LARGE SCALE GENOMIC DNA]</scope>
    <source>
        <strain evidence="1 2">K42</strain>
    </source>
</reference>
<evidence type="ECO:0008006" key="3">
    <source>
        <dbReference type="Google" id="ProtNLM"/>
    </source>
</evidence>
<proteinExistence type="predicted"/>
<keyword evidence="2" id="KW-1185">Reference proteome</keyword>
<name>G2GPI2_9ACTN</name>
<dbReference type="EMBL" id="AGBF01000382">
    <property type="protein sequence ID" value="EGX54587.1"/>
    <property type="molecule type" value="Genomic_DNA"/>
</dbReference>
<accession>G2GPI2</accession>
<sequence length="103" mass="10851">MADEQYRWLDRETAERLLRGESLEAVDPADRDQAERLAKTLEALTAEPSLNSTELPGEAAALAAFRMARADRASAAADLGSAAGPGSAEDTEVALVRLGGPAR</sequence>
<dbReference type="AlphaFoldDB" id="G2GPI2"/>
<dbReference type="Proteomes" id="UP000004217">
    <property type="component" value="Unassembled WGS sequence"/>
</dbReference>
<organism evidence="1 2">
    <name type="scientific">Streptomyces zinciresistens K42</name>
    <dbReference type="NCBI Taxonomy" id="700597"/>
    <lineage>
        <taxon>Bacteria</taxon>
        <taxon>Bacillati</taxon>
        <taxon>Actinomycetota</taxon>
        <taxon>Actinomycetes</taxon>
        <taxon>Kitasatosporales</taxon>
        <taxon>Streptomycetaceae</taxon>
        <taxon>Streptomyces</taxon>
    </lineage>
</organism>
<evidence type="ECO:0000313" key="1">
    <source>
        <dbReference type="EMBL" id="EGX54587.1"/>
    </source>
</evidence>
<evidence type="ECO:0000313" key="2">
    <source>
        <dbReference type="Proteomes" id="UP000004217"/>
    </source>
</evidence>
<feature type="non-terminal residue" evidence="1">
    <location>
        <position position="103"/>
    </location>
</feature>
<comment type="caution">
    <text evidence="1">The sequence shown here is derived from an EMBL/GenBank/DDBJ whole genome shotgun (WGS) entry which is preliminary data.</text>
</comment>
<gene>
    <name evidence="1" type="ORF">SZN_37201</name>
</gene>